<name>A0ABP6L0G7_9ACTN</name>
<comment type="caution">
    <text evidence="1">The sequence shown here is derived from an EMBL/GenBank/DDBJ whole genome shotgun (WGS) entry which is preliminary data.</text>
</comment>
<dbReference type="InterPro" id="IPR027575">
    <property type="entry name" value="LD_lanti_pre"/>
</dbReference>
<organism evidence="1 2">
    <name type="scientific">Streptosporangium longisporum</name>
    <dbReference type="NCBI Taxonomy" id="46187"/>
    <lineage>
        <taxon>Bacteria</taxon>
        <taxon>Bacillati</taxon>
        <taxon>Actinomycetota</taxon>
        <taxon>Actinomycetes</taxon>
        <taxon>Streptosporangiales</taxon>
        <taxon>Streptosporangiaceae</taxon>
        <taxon>Streptosporangium</taxon>
    </lineage>
</organism>
<evidence type="ECO:0000313" key="2">
    <source>
        <dbReference type="Proteomes" id="UP001499930"/>
    </source>
</evidence>
<keyword evidence="2" id="KW-1185">Reference proteome</keyword>
<protein>
    <recommendedName>
        <fullName evidence="3">FxLD family lantipeptide</fullName>
    </recommendedName>
</protein>
<evidence type="ECO:0008006" key="3">
    <source>
        <dbReference type="Google" id="ProtNLM"/>
    </source>
</evidence>
<proteinExistence type="predicted"/>
<dbReference type="RefSeq" id="WP_344901862.1">
    <property type="nucleotide sequence ID" value="NZ_BAAAWD010000016.1"/>
</dbReference>
<dbReference type="Proteomes" id="UP001499930">
    <property type="component" value="Unassembled WGS sequence"/>
</dbReference>
<reference evidence="2" key="1">
    <citation type="journal article" date="2019" name="Int. J. Syst. Evol. Microbiol.">
        <title>The Global Catalogue of Microorganisms (GCM) 10K type strain sequencing project: providing services to taxonomists for standard genome sequencing and annotation.</title>
        <authorList>
            <consortium name="The Broad Institute Genomics Platform"/>
            <consortium name="The Broad Institute Genome Sequencing Center for Infectious Disease"/>
            <person name="Wu L."/>
            <person name="Ma J."/>
        </authorList>
    </citation>
    <scope>NUCLEOTIDE SEQUENCE [LARGE SCALE GENOMIC DNA]</scope>
    <source>
        <strain evidence="2">JCM 3106</strain>
    </source>
</reference>
<sequence>MIATTLPPPPAALSTLDLRVIVDVAPGTPIAPCGTDDGCAASCASSCTSN</sequence>
<accession>A0ABP6L0G7</accession>
<dbReference type="NCBIfam" id="TIGR04363">
    <property type="entry name" value="LD_lanti_pre"/>
    <property type="match status" value="1"/>
</dbReference>
<evidence type="ECO:0000313" key="1">
    <source>
        <dbReference type="EMBL" id="GAA3027122.1"/>
    </source>
</evidence>
<dbReference type="EMBL" id="BAAAWD010000016">
    <property type="protein sequence ID" value="GAA3027122.1"/>
    <property type="molecule type" value="Genomic_DNA"/>
</dbReference>
<gene>
    <name evidence="1" type="ORF">GCM10017559_61430</name>
</gene>